<accession>A0A4R6QTP1</accession>
<reference evidence="1 2" key="1">
    <citation type="submission" date="2019-03" db="EMBL/GenBank/DDBJ databases">
        <title>Genomic Encyclopedia of Type Strains, Phase IV (KMG-IV): sequencing the most valuable type-strain genomes for metagenomic binning, comparative biology and taxonomic classification.</title>
        <authorList>
            <person name="Goeker M."/>
        </authorList>
    </citation>
    <scope>NUCLEOTIDE SEQUENCE [LARGE SCALE GENOMIC DNA]</scope>
    <source>
        <strain evidence="1 2">DSM 16998</strain>
    </source>
</reference>
<gene>
    <name evidence="1" type="ORF">DES47_101129</name>
</gene>
<name>A0A4R6QTP1_9BURK</name>
<dbReference type="OrthoDB" id="8818969at2"/>
<dbReference type="Proteomes" id="UP000295361">
    <property type="component" value="Unassembled WGS sequence"/>
</dbReference>
<dbReference type="Pfam" id="PF14014">
    <property type="entry name" value="DUF4230"/>
    <property type="match status" value="1"/>
</dbReference>
<dbReference type="InterPro" id="IPR025324">
    <property type="entry name" value="DUF4230"/>
</dbReference>
<sequence length="204" mass="22832">MNITRPLPAVVAVSLAIIGWQYFNRPAPVQLPPPQLSAEKAGELVTLRLHYANILEFFQKRTQDIPLTPYELRLGGTKVLMVVRGDCEISTNLQAARYEQVQQQTKSLRVVLPVPRLLQPRVSHAAREAGGSYFYTQTEEGLQYLIPSSAHQIAATNNGWAAAEKDISRYCSSPQWIAEAKKNAEQVLTPMFHASGWTATFVWQ</sequence>
<proteinExistence type="predicted"/>
<dbReference type="InParanoid" id="A0A4R6QTP1"/>
<dbReference type="EMBL" id="SNXS01000001">
    <property type="protein sequence ID" value="TDP74082.1"/>
    <property type="molecule type" value="Genomic_DNA"/>
</dbReference>
<dbReference type="RefSeq" id="WP_133698742.1">
    <property type="nucleotide sequence ID" value="NZ_SNXS01000001.1"/>
</dbReference>
<evidence type="ECO:0000313" key="1">
    <source>
        <dbReference type="EMBL" id="TDP74082.1"/>
    </source>
</evidence>
<protein>
    <submittedName>
        <fullName evidence="1">Uncharacterized protein DUF4230</fullName>
    </submittedName>
</protein>
<evidence type="ECO:0000313" key="2">
    <source>
        <dbReference type="Proteomes" id="UP000295361"/>
    </source>
</evidence>
<keyword evidence="2" id="KW-1185">Reference proteome</keyword>
<comment type="caution">
    <text evidence="1">The sequence shown here is derived from an EMBL/GenBank/DDBJ whole genome shotgun (WGS) entry which is preliminary data.</text>
</comment>
<dbReference type="AlphaFoldDB" id="A0A4R6QTP1"/>
<organism evidence="1 2">
    <name type="scientific">Roseateles toxinivorans</name>
    <dbReference type="NCBI Taxonomy" id="270368"/>
    <lineage>
        <taxon>Bacteria</taxon>
        <taxon>Pseudomonadati</taxon>
        <taxon>Pseudomonadota</taxon>
        <taxon>Betaproteobacteria</taxon>
        <taxon>Burkholderiales</taxon>
        <taxon>Sphaerotilaceae</taxon>
        <taxon>Roseateles</taxon>
    </lineage>
</organism>